<dbReference type="RefSeq" id="WP_220161686.1">
    <property type="nucleotide sequence ID" value="NZ_CP080507.1"/>
</dbReference>
<evidence type="ECO:0000256" key="6">
    <source>
        <dbReference type="ARBA" id="ARBA00023277"/>
    </source>
</evidence>
<feature type="binding site" evidence="10">
    <location>
        <position position="417"/>
    </location>
    <ligand>
        <name>substrate</name>
    </ligand>
</feature>
<keyword evidence="7 11" id="KW-0326">Glycosidase</keyword>
<evidence type="ECO:0000256" key="3">
    <source>
        <dbReference type="ARBA" id="ARBA00012744"/>
    </source>
</evidence>
<dbReference type="InterPro" id="IPR001360">
    <property type="entry name" value="Glyco_hydro_1"/>
</dbReference>
<dbReference type="EC" id="3.2.1.21" evidence="3 11"/>
<dbReference type="PRINTS" id="PR00131">
    <property type="entry name" value="GLHYDRLASE1"/>
</dbReference>
<dbReference type="AlphaFoldDB" id="A0A8F9TV07"/>
<feature type="binding site" evidence="10">
    <location>
        <position position="164"/>
    </location>
    <ligand>
        <name>substrate</name>
    </ligand>
</feature>
<evidence type="ECO:0000256" key="10">
    <source>
        <dbReference type="PIRSR" id="PIRSR617736-2"/>
    </source>
</evidence>
<dbReference type="NCBIfam" id="TIGR03356">
    <property type="entry name" value="BGL"/>
    <property type="match status" value="1"/>
</dbReference>
<evidence type="ECO:0000256" key="4">
    <source>
        <dbReference type="ARBA" id="ARBA00022801"/>
    </source>
</evidence>
<dbReference type="PANTHER" id="PTHR10353">
    <property type="entry name" value="GLYCOSYL HYDROLASE"/>
    <property type="match status" value="1"/>
</dbReference>
<dbReference type="FunFam" id="3.20.20.80:FF:000011">
    <property type="entry name" value="Cytosolic beta-glucosidase"/>
    <property type="match status" value="1"/>
</dbReference>
<dbReference type="Pfam" id="PF00232">
    <property type="entry name" value="Glyco_hydro_1"/>
    <property type="match status" value="1"/>
</dbReference>
<evidence type="ECO:0000256" key="9">
    <source>
        <dbReference type="PIRSR" id="PIRSR617736-1"/>
    </source>
</evidence>
<dbReference type="InterPro" id="IPR017736">
    <property type="entry name" value="Glyco_hydro_1_beta-glucosidase"/>
</dbReference>
<organism evidence="12 13">
    <name type="scientific">Horticoccus luteus</name>
    <dbReference type="NCBI Taxonomy" id="2862869"/>
    <lineage>
        <taxon>Bacteria</taxon>
        <taxon>Pseudomonadati</taxon>
        <taxon>Verrucomicrobiota</taxon>
        <taxon>Opitutia</taxon>
        <taxon>Opitutales</taxon>
        <taxon>Opitutaceae</taxon>
        <taxon>Horticoccus</taxon>
    </lineage>
</organism>
<accession>A0A8F9TV07</accession>
<evidence type="ECO:0000256" key="2">
    <source>
        <dbReference type="ARBA" id="ARBA00010838"/>
    </source>
</evidence>
<reference evidence="12" key="1">
    <citation type="submission" date="2021-08" db="EMBL/GenBank/DDBJ databases">
        <title>Genome of a novel bacterium of the phylum Verrucomicrobia, Oleiharenicola sp. KSB-15.</title>
        <authorList>
            <person name="Chung J.-H."/>
            <person name="Ahn J.-H."/>
            <person name="Yoon Y."/>
            <person name="Kim D.-Y."/>
            <person name="An S.-H."/>
            <person name="Park I."/>
            <person name="Yeon J."/>
        </authorList>
    </citation>
    <scope>NUCLEOTIDE SEQUENCE</scope>
    <source>
        <strain evidence="12">KSB-15</strain>
    </source>
</reference>
<feature type="binding site" evidence="10">
    <location>
        <position position="119"/>
    </location>
    <ligand>
        <name>substrate</name>
    </ligand>
</feature>
<dbReference type="KEGG" id="ole:K0B96_14955"/>
<keyword evidence="4 11" id="KW-0378">Hydrolase</keyword>
<dbReference type="InterPro" id="IPR017853">
    <property type="entry name" value="GH"/>
</dbReference>
<dbReference type="InterPro" id="IPR033132">
    <property type="entry name" value="GH_1_N_CS"/>
</dbReference>
<sequence>MKQFPENFVWGAATAAYQIEGGWREGGRGPSIWDAFAHTPGKTFANQNADVTCDHFHRIDEDVALMKAMGLKAYRFSFSWSRLLPQGRGAVNEAGVAFYDRLINALVANGITPWVTLYHWDLPLALQMELDGLLNPEIAEHFARYAELCFERFGDRVKHWITFNEAWCSAVLGHGIGYFAPGRTSKAEPYIVAHNLLRSHGRIVEVYRRKFQAAQRGVIGITNNCDWREPKTDSAADRAAAERGLEFFLGWFADPIYRGDYPDCMRAAVGDRLPRFSEEDRAMLKDSSDFFGLNFYGGMYASEPPADRVVATTVPTGNGGMAEDQRVELSDDPSWEKTDMNWNVVPQFCRKMLGWIDQRYGHPPIYITENGCALPGEDDVQVAVNDTKRSEFIRVYLQACHEAIATDKVDLRGYFCWSLMDNFEWALGYSKRFGLHHVDFATGKRTPKKSAGWYAEVMRNNAV</sequence>
<evidence type="ECO:0000256" key="11">
    <source>
        <dbReference type="RuleBase" id="RU361175"/>
    </source>
</evidence>
<evidence type="ECO:0000256" key="7">
    <source>
        <dbReference type="ARBA" id="ARBA00023295"/>
    </source>
</evidence>
<protein>
    <recommendedName>
        <fullName evidence="3 11">Beta-glucosidase</fullName>
        <ecNumber evidence="3 11">3.2.1.21</ecNumber>
    </recommendedName>
</protein>
<dbReference type="PANTHER" id="PTHR10353:SF36">
    <property type="entry name" value="LP05116P"/>
    <property type="match status" value="1"/>
</dbReference>
<evidence type="ECO:0000256" key="1">
    <source>
        <dbReference type="ARBA" id="ARBA00000448"/>
    </source>
</evidence>
<comment type="catalytic activity">
    <reaction evidence="1 11">
        <text>Hydrolysis of terminal, non-reducing beta-D-glucosyl residues with release of beta-D-glucose.</text>
        <dbReference type="EC" id="3.2.1.21"/>
    </reaction>
</comment>
<evidence type="ECO:0000313" key="12">
    <source>
        <dbReference type="EMBL" id="QYM78582.1"/>
    </source>
</evidence>
<comment type="similarity">
    <text evidence="2 11">Belongs to the glycosyl hydrolase 1 family.</text>
</comment>
<keyword evidence="8" id="KW-0624">Polysaccharide degradation</keyword>
<dbReference type="GO" id="GO:0008422">
    <property type="term" value="F:beta-glucosidase activity"/>
    <property type="evidence" value="ECO:0007669"/>
    <property type="project" value="UniProtKB-EC"/>
</dbReference>
<feature type="binding site" evidence="10">
    <location>
        <position position="296"/>
    </location>
    <ligand>
        <name>substrate</name>
    </ligand>
</feature>
<feature type="binding site" evidence="10">
    <location>
        <position position="18"/>
    </location>
    <ligand>
        <name>substrate</name>
    </ligand>
</feature>
<dbReference type="Gene3D" id="3.20.20.80">
    <property type="entry name" value="Glycosidases"/>
    <property type="match status" value="1"/>
</dbReference>
<dbReference type="SUPFAM" id="SSF51445">
    <property type="entry name" value="(Trans)glycosidases"/>
    <property type="match status" value="1"/>
</dbReference>
<evidence type="ECO:0000313" key="13">
    <source>
        <dbReference type="Proteomes" id="UP000825051"/>
    </source>
</evidence>
<keyword evidence="6" id="KW-0119">Carbohydrate metabolism</keyword>
<proteinExistence type="inferred from homology"/>
<feature type="binding site" evidence="10">
    <location>
        <begin position="424"/>
        <end position="425"/>
    </location>
    <ligand>
        <name>substrate</name>
    </ligand>
</feature>
<dbReference type="EMBL" id="CP080507">
    <property type="protein sequence ID" value="QYM78582.1"/>
    <property type="molecule type" value="Genomic_DNA"/>
</dbReference>
<gene>
    <name evidence="12" type="ORF">K0B96_14955</name>
</gene>
<dbReference type="GO" id="GO:0030245">
    <property type="term" value="P:cellulose catabolic process"/>
    <property type="evidence" value="ECO:0007669"/>
    <property type="project" value="UniProtKB-KW"/>
</dbReference>
<evidence type="ECO:0000256" key="8">
    <source>
        <dbReference type="ARBA" id="ARBA00023326"/>
    </source>
</evidence>
<keyword evidence="13" id="KW-1185">Reference proteome</keyword>
<dbReference type="PROSITE" id="PS00653">
    <property type="entry name" value="GLYCOSYL_HYDROL_F1_2"/>
    <property type="match status" value="1"/>
</dbReference>
<keyword evidence="5" id="KW-0136">Cellulose degradation</keyword>
<name>A0A8F9TV07_9BACT</name>
<feature type="active site" description="Nucleophile" evidence="9">
    <location>
        <position position="369"/>
    </location>
</feature>
<feature type="active site" description="Proton donor" evidence="9">
    <location>
        <position position="165"/>
    </location>
</feature>
<evidence type="ECO:0000256" key="5">
    <source>
        <dbReference type="ARBA" id="ARBA00023001"/>
    </source>
</evidence>
<dbReference type="Proteomes" id="UP000825051">
    <property type="component" value="Chromosome"/>
</dbReference>